<organism evidence="2 3">
    <name type="scientific">Weissella muntiaci</name>
    <dbReference type="NCBI Taxonomy" id="2508881"/>
    <lineage>
        <taxon>Bacteria</taxon>
        <taxon>Bacillati</taxon>
        <taxon>Bacillota</taxon>
        <taxon>Bacilli</taxon>
        <taxon>Lactobacillales</taxon>
        <taxon>Lactobacillaceae</taxon>
        <taxon>Weissella</taxon>
    </lineage>
</organism>
<reference evidence="2 3" key="1">
    <citation type="submission" date="2019-01" db="EMBL/GenBank/DDBJ databases">
        <title>Weissella sp. nov., a novel lactic acid bacterium isolated from animal feces.</title>
        <authorList>
            <person name="Wang L.-T."/>
        </authorList>
    </citation>
    <scope>NUCLEOTIDE SEQUENCE [LARGE SCALE GENOMIC DNA]</scope>
    <source>
        <strain evidence="2 3">8H-2</strain>
    </source>
</reference>
<evidence type="ECO:0000313" key="2">
    <source>
        <dbReference type="EMBL" id="TYC49807.1"/>
    </source>
</evidence>
<comment type="caution">
    <text evidence="2">The sequence shown here is derived from an EMBL/GenBank/DDBJ whole genome shotgun (WGS) entry which is preliminary data.</text>
</comment>
<dbReference type="RefSeq" id="WP_148622366.1">
    <property type="nucleotide sequence ID" value="NZ_SDGZ01000013.1"/>
</dbReference>
<protein>
    <submittedName>
        <fullName evidence="2">Teichoic acid D-Ala incorporation-associated protein DltX</fullName>
    </submittedName>
</protein>
<keyword evidence="1" id="KW-1133">Transmembrane helix</keyword>
<evidence type="ECO:0000313" key="3">
    <source>
        <dbReference type="Proteomes" id="UP000371977"/>
    </source>
</evidence>
<dbReference type="AlphaFoldDB" id="A0A6C2C7I6"/>
<accession>A0A6C2C7I6</accession>
<dbReference type="Pfam" id="PF12459">
    <property type="entry name" value="DltX"/>
    <property type="match status" value="1"/>
</dbReference>
<name>A0A6C2C7I6_9LACO</name>
<dbReference type="Proteomes" id="UP000371977">
    <property type="component" value="Unassembled WGS sequence"/>
</dbReference>
<keyword evidence="1" id="KW-0812">Transmembrane</keyword>
<keyword evidence="1" id="KW-0472">Membrane</keyword>
<feature type="transmembrane region" description="Helical" evidence="1">
    <location>
        <begin position="7"/>
        <end position="27"/>
    </location>
</feature>
<evidence type="ECO:0000256" key="1">
    <source>
        <dbReference type="SAM" id="Phobius"/>
    </source>
</evidence>
<sequence length="42" mass="5107">MDNRQILRFIALTIFYVVIILVLIYFYSYAVTGPEHFIYNEF</sequence>
<dbReference type="EMBL" id="SDGZ01000013">
    <property type="protein sequence ID" value="TYC49807.1"/>
    <property type="molecule type" value="Genomic_DNA"/>
</dbReference>
<gene>
    <name evidence="2" type="ORF">ESZ50_04245</name>
</gene>
<dbReference type="InterPro" id="IPR021008">
    <property type="entry name" value="DltX"/>
</dbReference>
<keyword evidence="3" id="KW-1185">Reference proteome</keyword>
<proteinExistence type="predicted"/>